<feature type="transmembrane region" description="Helical" evidence="6">
    <location>
        <begin position="20"/>
        <end position="42"/>
    </location>
</feature>
<dbReference type="Gene3D" id="1.20.1250.20">
    <property type="entry name" value="MFS general substrate transporter like domains"/>
    <property type="match status" value="1"/>
</dbReference>
<dbReference type="InterPro" id="IPR036259">
    <property type="entry name" value="MFS_trans_sf"/>
</dbReference>
<dbReference type="InterPro" id="IPR005828">
    <property type="entry name" value="MFS_sugar_transport-like"/>
</dbReference>
<feature type="transmembrane region" description="Helical" evidence="6">
    <location>
        <begin position="401"/>
        <end position="425"/>
    </location>
</feature>
<dbReference type="SUPFAM" id="SSF103473">
    <property type="entry name" value="MFS general substrate transporter"/>
    <property type="match status" value="1"/>
</dbReference>
<dbReference type="PROSITE" id="PS00216">
    <property type="entry name" value="SUGAR_TRANSPORT_1"/>
    <property type="match status" value="1"/>
</dbReference>
<keyword evidence="4 6" id="KW-0472">Membrane</keyword>
<keyword evidence="9" id="KW-1185">Reference proteome</keyword>
<feature type="region of interest" description="Disordered" evidence="5">
    <location>
        <begin position="493"/>
        <end position="516"/>
    </location>
</feature>
<dbReference type="PANTHER" id="PTHR24064">
    <property type="entry name" value="SOLUTE CARRIER FAMILY 22 MEMBER"/>
    <property type="match status" value="1"/>
</dbReference>
<feature type="transmembrane region" description="Helical" evidence="6">
    <location>
        <begin position="122"/>
        <end position="143"/>
    </location>
</feature>
<keyword evidence="3 6" id="KW-1133">Transmembrane helix</keyword>
<evidence type="ECO:0000256" key="5">
    <source>
        <dbReference type="SAM" id="MobiDB-lite"/>
    </source>
</evidence>
<evidence type="ECO:0000256" key="3">
    <source>
        <dbReference type="ARBA" id="ARBA00022989"/>
    </source>
</evidence>
<keyword evidence="2 6" id="KW-0812">Transmembrane</keyword>
<feature type="domain" description="Major facilitator superfamily (MFS) profile" evidence="7">
    <location>
        <begin position="21"/>
        <end position="489"/>
    </location>
</feature>
<dbReference type="PROSITE" id="PS50850">
    <property type="entry name" value="MFS"/>
    <property type="match status" value="1"/>
</dbReference>
<comment type="subcellular location">
    <subcellularLocation>
        <location evidence="1">Membrane</location>
        <topology evidence="1">Multi-pass membrane protein</topology>
    </subcellularLocation>
</comment>
<dbReference type="GO" id="GO:0022857">
    <property type="term" value="F:transmembrane transporter activity"/>
    <property type="evidence" value="ECO:0007669"/>
    <property type="project" value="InterPro"/>
</dbReference>
<feature type="transmembrane region" description="Helical" evidence="6">
    <location>
        <begin position="376"/>
        <end position="395"/>
    </location>
</feature>
<evidence type="ECO:0000313" key="8">
    <source>
        <dbReference type="EMBL" id="KAJ4918255.1"/>
    </source>
</evidence>
<name>A0AAD6F2G2_9TELE</name>
<feature type="compositionally biased region" description="Low complexity" evidence="5">
    <location>
        <begin position="502"/>
        <end position="516"/>
    </location>
</feature>
<dbReference type="InterPro" id="IPR020846">
    <property type="entry name" value="MFS_dom"/>
</dbReference>
<dbReference type="EMBL" id="JAPTMU010000592">
    <property type="protein sequence ID" value="KAJ4918255.1"/>
    <property type="molecule type" value="Genomic_DNA"/>
</dbReference>
<evidence type="ECO:0000256" key="1">
    <source>
        <dbReference type="ARBA" id="ARBA00004141"/>
    </source>
</evidence>
<evidence type="ECO:0000256" key="2">
    <source>
        <dbReference type="ARBA" id="ARBA00022692"/>
    </source>
</evidence>
<feature type="transmembrane region" description="Helical" evidence="6">
    <location>
        <begin position="155"/>
        <end position="177"/>
    </location>
</feature>
<dbReference type="PROSITE" id="PS00217">
    <property type="entry name" value="SUGAR_TRANSPORT_2"/>
    <property type="match status" value="1"/>
</dbReference>
<sequence length="516" mass="57240">MADFGEILKNIGEFGLFQQLTLIALCFPNFLQYFVLASFVFIESDPDRHCNTDWILRADSNLTTDEQLNLTLPREDDGTFSKCQMFVPVNWSVGSIREYGLNETRGCQNGWVYSNMLYEATIVTDITVFMAGLIFGCLIFGPFAESFGRKRATQISAVMLLIFVGASALCPNVYLYLGCQFFIGVGNGGYRVNCTVLSTEWIGASKRSWGACVTQLFAAMGQCALAGVIYAIRDWRLAQLITAANFAVVFIYIWFIPESARWLLSRGRTEEAKQLIIKAAAINKRTVSYSLLEKIAIKDPENKGGITTIFRSPQLTRYFFIVAWGCFSLNLTMFSLYFNMGNIGFNVFLTQLMFGAFEVAANILSMWLMEVFGRRISLVSTFVIGGISSMFILAVPQGYAIAVTSLVVASRFFMIWAGAVCTVYLQELFPTSVRQTATALGAMSARAGGMMAPLLNMLAVFHWSIPPAVFSSFTLVAGALGFLLPETRNKELPESADEVENNRNVTSRRTSSSLNQ</sequence>
<evidence type="ECO:0000256" key="4">
    <source>
        <dbReference type="ARBA" id="ARBA00023136"/>
    </source>
</evidence>
<proteinExistence type="predicted"/>
<protein>
    <recommendedName>
        <fullName evidence="7">Major facilitator superfamily (MFS) profile domain-containing protein</fullName>
    </recommendedName>
</protein>
<gene>
    <name evidence="8" type="ORF">JOQ06_024442</name>
</gene>
<feature type="transmembrane region" description="Helical" evidence="6">
    <location>
        <begin position="238"/>
        <end position="256"/>
    </location>
</feature>
<evidence type="ECO:0000256" key="6">
    <source>
        <dbReference type="SAM" id="Phobius"/>
    </source>
</evidence>
<organism evidence="8 9">
    <name type="scientific">Pogonophryne albipinna</name>
    <dbReference type="NCBI Taxonomy" id="1090488"/>
    <lineage>
        <taxon>Eukaryota</taxon>
        <taxon>Metazoa</taxon>
        <taxon>Chordata</taxon>
        <taxon>Craniata</taxon>
        <taxon>Vertebrata</taxon>
        <taxon>Euteleostomi</taxon>
        <taxon>Actinopterygii</taxon>
        <taxon>Neopterygii</taxon>
        <taxon>Teleostei</taxon>
        <taxon>Neoteleostei</taxon>
        <taxon>Acanthomorphata</taxon>
        <taxon>Eupercaria</taxon>
        <taxon>Perciformes</taxon>
        <taxon>Notothenioidei</taxon>
        <taxon>Pogonophryne</taxon>
    </lineage>
</organism>
<dbReference type="Proteomes" id="UP001219934">
    <property type="component" value="Unassembled WGS sequence"/>
</dbReference>
<dbReference type="Pfam" id="PF00083">
    <property type="entry name" value="Sugar_tr"/>
    <property type="match status" value="1"/>
</dbReference>
<accession>A0AAD6F2G2</accession>
<comment type="caution">
    <text evidence="8">The sequence shown here is derived from an EMBL/GenBank/DDBJ whole genome shotgun (WGS) entry which is preliminary data.</text>
</comment>
<feature type="transmembrane region" description="Helical" evidence="6">
    <location>
        <begin position="465"/>
        <end position="484"/>
    </location>
</feature>
<evidence type="ECO:0000259" key="7">
    <source>
        <dbReference type="PROSITE" id="PS50850"/>
    </source>
</evidence>
<feature type="transmembrane region" description="Helical" evidence="6">
    <location>
        <begin position="209"/>
        <end position="232"/>
    </location>
</feature>
<feature type="transmembrane region" description="Helical" evidence="6">
    <location>
        <begin position="318"/>
        <end position="337"/>
    </location>
</feature>
<reference evidence="8" key="1">
    <citation type="submission" date="2022-11" db="EMBL/GenBank/DDBJ databases">
        <title>Chromosome-level genome of Pogonophryne albipinna.</title>
        <authorList>
            <person name="Jo E."/>
        </authorList>
    </citation>
    <scope>NUCLEOTIDE SEQUENCE</scope>
    <source>
        <strain evidence="8">SGF0006</strain>
        <tissue evidence="8">Muscle</tissue>
    </source>
</reference>
<dbReference type="GO" id="GO:0016020">
    <property type="term" value="C:membrane"/>
    <property type="evidence" value="ECO:0007669"/>
    <property type="project" value="UniProtKB-SubCell"/>
</dbReference>
<feature type="transmembrane region" description="Helical" evidence="6">
    <location>
        <begin position="343"/>
        <end position="364"/>
    </location>
</feature>
<dbReference type="AlphaFoldDB" id="A0AAD6F2G2"/>
<dbReference type="InterPro" id="IPR005829">
    <property type="entry name" value="Sugar_transporter_CS"/>
</dbReference>
<evidence type="ECO:0000313" key="9">
    <source>
        <dbReference type="Proteomes" id="UP001219934"/>
    </source>
</evidence>